<dbReference type="HAMAP" id="MF_01401">
    <property type="entry name" value="MsrA"/>
    <property type="match status" value="1"/>
</dbReference>
<comment type="catalytic activity">
    <reaction evidence="2 4">
        <text>L-methionyl-[protein] + [thioredoxin]-disulfide + H2O = L-methionyl-(S)-S-oxide-[protein] + [thioredoxin]-dithiol</text>
        <dbReference type="Rhea" id="RHEA:14217"/>
        <dbReference type="Rhea" id="RHEA-COMP:10698"/>
        <dbReference type="Rhea" id="RHEA-COMP:10700"/>
        <dbReference type="Rhea" id="RHEA-COMP:12313"/>
        <dbReference type="Rhea" id="RHEA-COMP:12315"/>
        <dbReference type="ChEBI" id="CHEBI:15377"/>
        <dbReference type="ChEBI" id="CHEBI:16044"/>
        <dbReference type="ChEBI" id="CHEBI:29950"/>
        <dbReference type="ChEBI" id="CHEBI:44120"/>
        <dbReference type="ChEBI" id="CHEBI:50058"/>
        <dbReference type="EC" id="1.8.4.11"/>
    </reaction>
</comment>
<dbReference type="Gene3D" id="3.30.1060.10">
    <property type="entry name" value="Peptide methionine sulphoxide reductase MsrA"/>
    <property type="match status" value="1"/>
</dbReference>
<sequence length="217" mass="24222">MKKLTALLLTLVSVACQSKEKTGGAVAQNDKQNVNMDDNKKTETAIFAGGCFWCTEAFFTDLKGVEKVVSGYIGGKTENPTYKEVCSGYTGHAEAIKITFNPDEVAYEDLLEIFFATHDPTTLNRQGADVGTQYRSEIFYTTEAQKQAAENFIKLLTDQKIFDKKIVTKVTSATTFYPAEDYHQDYYAQNPDQPYCQAVIAPKLAKLQKNYKSKLKG</sequence>
<dbReference type="SUPFAM" id="SSF55068">
    <property type="entry name" value="Peptide methionine sulfoxide reductase"/>
    <property type="match status" value="1"/>
</dbReference>
<keyword evidence="1 4" id="KW-0560">Oxidoreductase</keyword>
<comment type="similarity">
    <text evidence="4">Belongs to the MsrA Met sulfoxide reductase family.</text>
</comment>
<dbReference type="PANTHER" id="PTHR43774:SF1">
    <property type="entry name" value="PEPTIDE METHIONINE SULFOXIDE REDUCTASE MSRA 2"/>
    <property type="match status" value="1"/>
</dbReference>
<dbReference type="PROSITE" id="PS51257">
    <property type="entry name" value="PROKAR_LIPOPROTEIN"/>
    <property type="match status" value="1"/>
</dbReference>
<feature type="domain" description="Peptide methionine sulphoxide reductase MsrA" evidence="5">
    <location>
        <begin position="44"/>
        <end position="197"/>
    </location>
</feature>
<dbReference type="Proteomes" id="UP000216605">
    <property type="component" value="Unassembled WGS sequence"/>
</dbReference>
<dbReference type="Pfam" id="PF01625">
    <property type="entry name" value="PMSR"/>
    <property type="match status" value="1"/>
</dbReference>
<evidence type="ECO:0000256" key="4">
    <source>
        <dbReference type="HAMAP-Rule" id="MF_01401"/>
    </source>
</evidence>
<dbReference type="GO" id="GO:0008113">
    <property type="term" value="F:peptide-methionine (S)-S-oxide reductase activity"/>
    <property type="evidence" value="ECO:0007669"/>
    <property type="project" value="UniProtKB-UniRule"/>
</dbReference>
<dbReference type="EC" id="1.8.4.11" evidence="4"/>
<evidence type="ECO:0000256" key="2">
    <source>
        <dbReference type="ARBA" id="ARBA00047806"/>
    </source>
</evidence>
<evidence type="ECO:0000256" key="3">
    <source>
        <dbReference type="ARBA" id="ARBA00048782"/>
    </source>
</evidence>
<evidence type="ECO:0000313" key="6">
    <source>
        <dbReference type="EMBL" id="OYQ37832.1"/>
    </source>
</evidence>
<evidence type="ECO:0000259" key="5">
    <source>
        <dbReference type="Pfam" id="PF01625"/>
    </source>
</evidence>
<proteinExistence type="inferred from homology"/>
<dbReference type="PANTHER" id="PTHR43774">
    <property type="entry name" value="PEPTIDE METHIONINE SULFOXIDE REDUCTASE"/>
    <property type="match status" value="1"/>
</dbReference>
<protein>
    <recommendedName>
        <fullName evidence="4">Peptide methionine sulfoxide reductase MsrA</fullName>
        <shortName evidence="4">Protein-methionine-S-oxide reductase</shortName>
        <ecNumber evidence="4">1.8.4.11</ecNumber>
    </recommendedName>
    <alternativeName>
        <fullName evidence="4">Peptide-methionine (S)-S-oxide reductase</fullName>
        <shortName evidence="4">Peptide Met(O) reductase</shortName>
    </alternativeName>
</protein>
<name>A0A255Z8S4_9FLAO</name>
<dbReference type="OrthoDB" id="4174719at2"/>
<dbReference type="AlphaFoldDB" id="A0A255Z8S4"/>
<evidence type="ECO:0000313" key="7">
    <source>
        <dbReference type="Proteomes" id="UP000216605"/>
    </source>
</evidence>
<gene>
    <name evidence="4 6" type="primary">msrA</name>
    <name evidence="6" type="ORF">CHU92_07515</name>
</gene>
<comment type="caution">
    <text evidence="6">The sequence shown here is derived from an EMBL/GenBank/DDBJ whole genome shotgun (WGS) entry which is preliminary data.</text>
</comment>
<reference evidence="6 7" key="1">
    <citation type="submission" date="2017-07" db="EMBL/GenBank/DDBJ databases">
        <title>Flavobacterium cyanobacteriorum sp. nov., isolated from cyanobacterial aggregates in a eutrophic lake.</title>
        <authorList>
            <person name="Cai H."/>
        </authorList>
    </citation>
    <scope>NUCLEOTIDE SEQUENCE [LARGE SCALE GENOMIC DNA]</scope>
    <source>
        <strain evidence="6 7">TH021</strain>
    </source>
</reference>
<comment type="function">
    <text evidence="4">Has an important function as a repair enzyme for proteins that have been inactivated by oxidation. Catalyzes the reversible oxidation-reduction of methionine sulfoxide in proteins to methionine.</text>
</comment>
<accession>A0A255Z8S4</accession>
<dbReference type="InterPro" id="IPR002569">
    <property type="entry name" value="Met_Sox_Rdtase_MsrA_dom"/>
</dbReference>
<organism evidence="6 7">
    <name type="scientific">Flavobacterium cyanobacteriorum</name>
    <dbReference type="NCBI Taxonomy" id="2022802"/>
    <lineage>
        <taxon>Bacteria</taxon>
        <taxon>Pseudomonadati</taxon>
        <taxon>Bacteroidota</taxon>
        <taxon>Flavobacteriia</taxon>
        <taxon>Flavobacteriales</taxon>
        <taxon>Flavobacteriaceae</taxon>
        <taxon>Flavobacterium</taxon>
    </lineage>
</organism>
<dbReference type="GO" id="GO:0033744">
    <property type="term" value="F:L-methionine:thioredoxin-disulfide S-oxidoreductase activity"/>
    <property type="evidence" value="ECO:0007669"/>
    <property type="project" value="RHEA"/>
</dbReference>
<dbReference type="EMBL" id="NOXV01000249">
    <property type="protein sequence ID" value="OYQ37832.1"/>
    <property type="molecule type" value="Genomic_DNA"/>
</dbReference>
<comment type="catalytic activity">
    <reaction evidence="3 4">
        <text>[thioredoxin]-disulfide + L-methionine + H2O = L-methionine (S)-S-oxide + [thioredoxin]-dithiol</text>
        <dbReference type="Rhea" id="RHEA:19993"/>
        <dbReference type="Rhea" id="RHEA-COMP:10698"/>
        <dbReference type="Rhea" id="RHEA-COMP:10700"/>
        <dbReference type="ChEBI" id="CHEBI:15377"/>
        <dbReference type="ChEBI" id="CHEBI:29950"/>
        <dbReference type="ChEBI" id="CHEBI:50058"/>
        <dbReference type="ChEBI" id="CHEBI:57844"/>
        <dbReference type="ChEBI" id="CHEBI:58772"/>
        <dbReference type="EC" id="1.8.4.11"/>
    </reaction>
</comment>
<dbReference type="InterPro" id="IPR036509">
    <property type="entry name" value="Met_Sox_Rdtase_MsrA_sf"/>
</dbReference>
<feature type="active site" evidence="4">
    <location>
        <position position="51"/>
    </location>
</feature>
<keyword evidence="7" id="KW-1185">Reference proteome</keyword>
<dbReference type="NCBIfam" id="TIGR00401">
    <property type="entry name" value="msrA"/>
    <property type="match status" value="1"/>
</dbReference>
<evidence type="ECO:0000256" key="1">
    <source>
        <dbReference type="ARBA" id="ARBA00023002"/>
    </source>
</evidence>